<evidence type="ECO:0000313" key="4">
    <source>
        <dbReference type="Proteomes" id="UP001595765"/>
    </source>
</evidence>
<keyword evidence="1" id="KW-0723">Serine/threonine-protein kinase</keyword>
<comment type="caution">
    <text evidence="3">The sequence shown here is derived from an EMBL/GenBank/DDBJ whole genome shotgun (WGS) entry which is preliminary data.</text>
</comment>
<dbReference type="SUPFAM" id="SSF55874">
    <property type="entry name" value="ATPase domain of HSP90 chaperone/DNA topoisomerase II/histidine kinase"/>
    <property type="match status" value="1"/>
</dbReference>
<keyword evidence="3" id="KW-0547">Nucleotide-binding</keyword>
<evidence type="ECO:0000259" key="2">
    <source>
        <dbReference type="Pfam" id="PF13581"/>
    </source>
</evidence>
<evidence type="ECO:0000313" key="3">
    <source>
        <dbReference type="EMBL" id="MFC4031232.1"/>
    </source>
</evidence>
<accession>A0ABV8HJZ8</accession>
<dbReference type="Proteomes" id="UP001595765">
    <property type="component" value="Unassembled WGS sequence"/>
</dbReference>
<dbReference type="PANTHER" id="PTHR35526">
    <property type="entry name" value="ANTI-SIGMA-F FACTOR RSBW-RELATED"/>
    <property type="match status" value="1"/>
</dbReference>
<feature type="domain" description="Histidine kinase/HSP90-like ATPase" evidence="2">
    <location>
        <begin position="30"/>
        <end position="125"/>
    </location>
</feature>
<protein>
    <submittedName>
        <fullName evidence="3">ATP-binding protein</fullName>
    </submittedName>
</protein>
<keyword evidence="1" id="KW-0418">Kinase</keyword>
<organism evidence="3 4">
    <name type="scientific">Streptomyces polygonati</name>
    <dbReference type="NCBI Taxonomy" id="1617087"/>
    <lineage>
        <taxon>Bacteria</taxon>
        <taxon>Bacillati</taxon>
        <taxon>Actinomycetota</taxon>
        <taxon>Actinomycetes</taxon>
        <taxon>Kitasatosporales</taxon>
        <taxon>Streptomycetaceae</taxon>
        <taxon>Streptomyces</taxon>
    </lineage>
</organism>
<sequence>MRISEVYGSETTAIAEARRLASGFFGRVHTERALAVSAHAVETTQLVVSELVTNAIRHTTGPCRLDLELIDHAVDITVWDTSPAVPDVPAPDPARVGRHGIEVVLALCGALQVTQQASGKQISVRIALEPLPA</sequence>
<keyword evidence="4" id="KW-1185">Reference proteome</keyword>
<dbReference type="CDD" id="cd16936">
    <property type="entry name" value="HATPase_RsbW-like"/>
    <property type="match status" value="1"/>
</dbReference>
<evidence type="ECO:0000256" key="1">
    <source>
        <dbReference type="ARBA" id="ARBA00022527"/>
    </source>
</evidence>
<gene>
    <name evidence="3" type="ORF">ACFO3J_07060</name>
</gene>
<dbReference type="EMBL" id="JBHSBB010000007">
    <property type="protein sequence ID" value="MFC4031232.1"/>
    <property type="molecule type" value="Genomic_DNA"/>
</dbReference>
<dbReference type="RefSeq" id="WP_386427218.1">
    <property type="nucleotide sequence ID" value="NZ_JBHSBB010000007.1"/>
</dbReference>
<reference evidence="4" key="1">
    <citation type="journal article" date="2019" name="Int. J. Syst. Evol. Microbiol.">
        <title>The Global Catalogue of Microorganisms (GCM) 10K type strain sequencing project: providing services to taxonomists for standard genome sequencing and annotation.</title>
        <authorList>
            <consortium name="The Broad Institute Genomics Platform"/>
            <consortium name="The Broad Institute Genome Sequencing Center for Infectious Disease"/>
            <person name="Wu L."/>
            <person name="Ma J."/>
        </authorList>
    </citation>
    <scope>NUCLEOTIDE SEQUENCE [LARGE SCALE GENOMIC DNA]</scope>
    <source>
        <strain evidence="4">CGMCC 4.7237</strain>
    </source>
</reference>
<keyword evidence="3" id="KW-0067">ATP-binding</keyword>
<dbReference type="InterPro" id="IPR003594">
    <property type="entry name" value="HATPase_dom"/>
</dbReference>
<proteinExistence type="predicted"/>
<name>A0ABV8HJZ8_9ACTN</name>
<dbReference type="PANTHER" id="PTHR35526:SF3">
    <property type="entry name" value="ANTI-SIGMA-F FACTOR RSBW"/>
    <property type="match status" value="1"/>
</dbReference>
<dbReference type="InterPro" id="IPR036890">
    <property type="entry name" value="HATPase_C_sf"/>
</dbReference>
<dbReference type="Pfam" id="PF13581">
    <property type="entry name" value="HATPase_c_2"/>
    <property type="match status" value="1"/>
</dbReference>
<dbReference type="GO" id="GO:0005524">
    <property type="term" value="F:ATP binding"/>
    <property type="evidence" value="ECO:0007669"/>
    <property type="project" value="UniProtKB-KW"/>
</dbReference>
<dbReference type="Gene3D" id="3.30.565.10">
    <property type="entry name" value="Histidine kinase-like ATPase, C-terminal domain"/>
    <property type="match status" value="1"/>
</dbReference>
<dbReference type="InterPro" id="IPR050267">
    <property type="entry name" value="Anti-sigma-factor_SerPK"/>
</dbReference>
<keyword evidence="1" id="KW-0808">Transferase</keyword>